<keyword evidence="3" id="KW-1185">Reference proteome</keyword>
<evidence type="ECO:0000313" key="2">
    <source>
        <dbReference type="EMBL" id="ODA35248.1"/>
    </source>
</evidence>
<organism evidence="2 3">
    <name type="scientific">Veronia pacifica</name>
    <dbReference type="NCBI Taxonomy" id="1080227"/>
    <lineage>
        <taxon>Bacteria</taxon>
        <taxon>Pseudomonadati</taxon>
        <taxon>Pseudomonadota</taxon>
        <taxon>Gammaproteobacteria</taxon>
        <taxon>Vibrionales</taxon>
        <taxon>Vibrionaceae</taxon>
        <taxon>Veronia</taxon>
    </lineage>
</organism>
<gene>
    <name evidence="2" type="ORF">A8L45_04875</name>
</gene>
<dbReference type="STRING" id="1080227.A8L45_04875"/>
<keyword evidence="1" id="KW-0472">Membrane</keyword>
<feature type="transmembrane region" description="Helical" evidence="1">
    <location>
        <begin position="110"/>
        <end position="129"/>
    </location>
</feature>
<sequence length="221" mass="23735">MFFSLGLAIAAGVIGAQWVLTLVLLRGDICPGQRGRIHGVFWYLVGGWLLVIPALPWAVLPFLVLGIFAFRAKTGKTRQVGPIPLLHLANGLGLLTLFMFLIQGQWLQNILILLQLPILGAAFSHCLLVKARSRLQAFHRILPVVGICVAMLMAVAGALVGYVSGAGEAEMLPILASLALLLTGVTFWIVHLFRQDAPKLVMLVPALSAVTGSSFLLNSLI</sequence>
<keyword evidence="1" id="KW-1133">Transmembrane helix</keyword>
<reference evidence="2 3" key="1">
    <citation type="submission" date="2016-05" db="EMBL/GenBank/DDBJ databases">
        <title>Genomic Taxonomy of the Vibrionaceae.</title>
        <authorList>
            <person name="Gomez-Gil B."/>
            <person name="Enciso-Ibarra J."/>
        </authorList>
    </citation>
    <scope>NUCLEOTIDE SEQUENCE [LARGE SCALE GENOMIC DNA]</scope>
    <source>
        <strain evidence="2 3">CAIM 1920</strain>
    </source>
</reference>
<accession>A0A1C3EPR2</accession>
<dbReference type="AlphaFoldDB" id="A0A1C3EPR2"/>
<evidence type="ECO:0000256" key="1">
    <source>
        <dbReference type="SAM" id="Phobius"/>
    </source>
</evidence>
<dbReference type="EMBL" id="LYBM01000005">
    <property type="protein sequence ID" value="ODA35248.1"/>
    <property type="molecule type" value="Genomic_DNA"/>
</dbReference>
<keyword evidence="1" id="KW-0812">Transmembrane</keyword>
<protein>
    <submittedName>
        <fullName evidence="2">Uncharacterized protein</fullName>
    </submittedName>
</protein>
<dbReference type="RefSeq" id="WP_068899818.1">
    <property type="nucleotide sequence ID" value="NZ_JBHUIF010000033.1"/>
</dbReference>
<feature type="transmembrane region" description="Helical" evidence="1">
    <location>
        <begin position="82"/>
        <end position="104"/>
    </location>
</feature>
<feature type="transmembrane region" description="Helical" evidence="1">
    <location>
        <begin position="141"/>
        <end position="165"/>
    </location>
</feature>
<dbReference type="Proteomes" id="UP000094936">
    <property type="component" value="Unassembled WGS sequence"/>
</dbReference>
<proteinExistence type="predicted"/>
<dbReference type="OrthoDB" id="5915482at2"/>
<feature type="transmembrane region" description="Helical" evidence="1">
    <location>
        <begin position="200"/>
        <end position="220"/>
    </location>
</feature>
<evidence type="ECO:0000313" key="3">
    <source>
        <dbReference type="Proteomes" id="UP000094936"/>
    </source>
</evidence>
<comment type="caution">
    <text evidence="2">The sequence shown here is derived from an EMBL/GenBank/DDBJ whole genome shotgun (WGS) entry which is preliminary data.</text>
</comment>
<feature type="transmembrane region" description="Helical" evidence="1">
    <location>
        <begin position="40"/>
        <end position="70"/>
    </location>
</feature>
<feature type="transmembrane region" description="Helical" evidence="1">
    <location>
        <begin position="171"/>
        <end position="193"/>
    </location>
</feature>
<name>A0A1C3EPR2_9GAMM</name>